<accession>A0A2H1VN67</accession>
<organism evidence="1">
    <name type="scientific">Spodoptera frugiperda</name>
    <name type="common">Fall armyworm</name>
    <dbReference type="NCBI Taxonomy" id="7108"/>
    <lineage>
        <taxon>Eukaryota</taxon>
        <taxon>Metazoa</taxon>
        <taxon>Ecdysozoa</taxon>
        <taxon>Arthropoda</taxon>
        <taxon>Hexapoda</taxon>
        <taxon>Insecta</taxon>
        <taxon>Pterygota</taxon>
        <taxon>Neoptera</taxon>
        <taxon>Endopterygota</taxon>
        <taxon>Lepidoptera</taxon>
        <taxon>Glossata</taxon>
        <taxon>Ditrysia</taxon>
        <taxon>Noctuoidea</taxon>
        <taxon>Noctuidae</taxon>
        <taxon>Amphipyrinae</taxon>
        <taxon>Spodoptera</taxon>
    </lineage>
</organism>
<name>A0A2H1VN67_SPOFR</name>
<evidence type="ECO:0000313" key="1">
    <source>
        <dbReference type="EMBL" id="SOQ42248.1"/>
    </source>
</evidence>
<gene>
    <name evidence="1" type="ORF">SFRICE_026467</name>
</gene>
<proteinExistence type="predicted"/>
<dbReference type="EMBL" id="ODYU01003450">
    <property type="protein sequence ID" value="SOQ42248.1"/>
    <property type="molecule type" value="Genomic_DNA"/>
</dbReference>
<dbReference type="AlphaFoldDB" id="A0A2H1VN67"/>
<reference evidence="1" key="1">
    <citation type="submission" date="2016-07" db="EMBL/GenBank/DDBJ databases">
        <authorList>
            <person name="Bretaudeau A."/>
        </authorList>
    </citation>
    <scope>NUCLEOTIDE SEQUENCE</scope>
    <source>
        <strain evidence="1">Rice</strain>
        <tissue evidence="1">Whole body</tissue>
    </source>
</reference>
<sequence>MLCELRQRSTVPGNHFSGICMAPITPPPRDTASWNISTAYKYYNVRLVMTNIGNLVIKPQNNSYVFVNIVPICYDCTVGAVAGQLAAVQRVARSIPARSNSLCDPQIVVSGLGVINSTPSISPHGSAQHPLPRGT</sequence>
<protein>
    <submittedName>
        <fullName evidence="1">SFRICE_026467</fullName>
    </submittedName>
</protein>